<evidence type="ECO:0000313" key="2">
    <source>
        <dbReference type="EMBL" id="WWR45861.1"/>
    </source>
</evidence>
<sequence>MSWSLNEVEGLARKAARGAGYSWGLAEEAGKATRWTSAAGWPGAAALAQLLTQTDGVATSELGPASLSKTWTAKSGALCPITTGAVLCDLASDWANGASLSLGPVLQPMLLIPYAVWAADRTGAALSLSWEGLTLTRADGETYLDDPKNARQTSRAEWVRLSPATIPEVKPTLGARLTRCYRADMSAETTATLTAFAQRTYAPETEESRLSGAGAGLTDND</sequence>
<evidence type="ECO:0000256" key="1">
    <source>
        <dbReference type="SAM" id="MobiDB-lite"/>
    </source>
</evidence>
<feature type="region of interest" description="Disordered" evidence="1">
    <location>
        <begin position="202"/>
        <end position="221"/>
    </location>
</feature>
<keyword evidence="3" id="KW-1185">Reference proteome</keyword>
<proteinExistence type="predicted"/>
<dbReference type="EMBL" id="CP146069">
    <property type="protein sequence ID" value="WWR45861.1"/>
    <property type="molecule type" value="Genomic_DNA"/>
</dbReference>
<accession>A0ABZ2HH99</accession>
<gene>
    <name evidence="2" type="ORF">RZ517_13875</name>
</gene>
<dbReference type="RefSeq" id="WP_317057407.1">
    <property type="nucleotide sequence ID" value="NZ_CP146069.1"/>
</dbReference>
<dbReference type="Pfam" id="PF12525">
    <property type="entry name" value="DUF3726"/>
    <property type="match status" value="1"/>
</dbReference>
<protein>
    <submittedName>
        <fullName evidence="2">DUF3726 domain-containing protein</fullName>
    </submittedName>
</protein>
<organism evidence="2 3">
    <name type="scientific">Roseovarius phycicola</name>
    <dbReference type="NCBI Taxonomy" id="3080976"/>
    <lineage>
        <taxon>Bacteria</taxon>
        <taxon>Pseudomonadati</taxon>
        <taxon>Pseudomonadota</taxon>
        <taxon>Alphaproteobacteria</taxon>
        <taxon>Rhodobacterales</taxon>
        <taxon>Roseobacteraceae</taxon>
        <taxon>Roseovarius</taxon>
    </lineage>
</organism>
<dbReference type="InterPro" id="IPR022201">
    <property type="entry name" value="DUF3726"/>
</dbReference>
<dbReference type="Proteomes" id="UP001364156">
    <property type="component" value="Chromosome"/>
</dbReference>
<reference evidence="2 3" key="1">
    <citation type="submission" date="2023-10" db="EMBL/GenBank/DDBJ databases">
        <title>Roseovarius strain S88 nov., isolated from a marine algae.</title>
        <authorList>
            <person name="Lee M.W."/>
            <person name="Lee J.K."/>
            <person name="Kim J.M."/>
            <person name="Choi D.G."/>
            <person name="Baek J.H."/>
            <person name="Bayburt H."/>
            <person name="Jung J.J."/>
            <person name="Han D.M."/>
            <person name="Jeon C.O."/>
        </authorList>
    </citation>
    <scope>NUCLEOTIDE SEQUENCE [LARGE SCALE GENOMIC DNA]</scope>
    <source>
        <strain evidence="2 3">S88</strain>
    </source>
</reference>
<name>A0ABZ2HH99_9RHOB</name>
<evidence type="ECO:0000313" key="3">
    <source>
        <dbReference type="Proteomes" id="UP001364156"/>
    </source>
</evidence>